<protein>
    <submittedName>
        <fullName evidence="2">Uncharacterized protein</fullName>
    </submittedName>
</protein>
<reference evidence="2 3" key="1">
    <citation type="journal article" date="2020" name="Front. Microbiol.">
        <title>Toward Biorecycling: Isolation of a Soil Bacterium That Grows on a Polyurethane Oligomer and Monomer.</title>
        <authorList>
            <person name="Espinosa M.J.C."/>
            <person name="Blanco A.C."/>
            <person name="Schmidgall T."/>
            <person name="Atanasoff-Kardjalieff A.K."/>
            <person name="Kappelmeyer U."/>
            <person name="Tischler D."/>
            <person name="Pieper D.H."/>
            <person name="Heipieper H.J."/>
            <person name="Eberlein C."/>
        </authorList>
    </citation>
    <scope>NUCLEOTIDE SEQUENCE [LARGE SCALE GENOMIC DNA]</scope>
    <source>
        <strain evidence="2 3">TDA1</strain>
    </source>
</reference>
<dbReference type="Proteomes" id="UP001214301">
    <property type="component" value="Chromosome"/>
</dbReference>
<organism evidence="2 3">
    <name type="scientific">Pseudomonas capeferrum</name>
    <dbReference type="NCBI Taxonomy" id="1495066"/>
    <lineage>
        <taxon>Bacteria</taxon>
        <taxon>Pseudomonadati</taxon>
        <taxon>Pseudomonadota</taxon>
        <taxon>Gammaproteobacteria</taxon>
        <taxon>Pseudomonadales</taxon>
        <taxon>Pseudomonadaceae</taxon>
        <taxon>Pseudomonas</taxon>
    </lineage>
</organism>
<name>A0ABY7RH61_9PSED</name>
<sequence>MIVSDIMIGTVVRAVPYTVGLSHIVVGLMVGTIIGPVTSAVTPT</sequence>
<keyword evidence="1" id="KW-0472">Membrane</keyword>
<keyword evidence="1" id="KW-1133">Transmembrane helix</keyword>
<evidence type="ECO:0000256" key="1">
    <source>
        <dbReference type="SAM" id="Phobius"/>
    </source>
</evidence>
<accession>A0ABY7RH61</accession>
<evidence type="ECO:0000313" key="2">
    <source>
        <dbReference type="EMBL" id="WCI02987.1"/>
    </source>
</evidence>
<gene>
    <name evidence="2" type="ORF">PMC74_10155</name>
</gene>
<dbReference type="GeneID" id="301039496"/>
<dbReference type="EMBL" id="CP116669">
    <property type="protein sequence ID" value="WCI02987.1"/>
    <property type="molecule type" value="Genomic_DNA"/>
</dbReference>
<proteinExistence type="predicted"/>
<feature type="transmembrane region" description="Helical" evidence="1">
    <location>
        <begin position="20"/>
        <end position="41"/>
    </location>
</feature>
<keyword evidence="1" id="KW-0812">Transmembrane</keyword>
<dbReference type="RefSeq" id="WP_256577332.1">
    <property type="nucleotide sequence ID" value="NZ_CP116669.1"/>
</dbReference>
<keyword evidence="3" id="KW-1185">Reference proteome</keyword>
<evidence type="ECO:0000313" key="3">
    <source>
        <dbReference type="Proteomes" id="UP001214301"/>
    </source>
</evidence>